<dbReference type="EMBL" id="BONX01000081">
    <property type="protein sequence ID" value="GIH01686.1"/>
    <property type="molecule type" value="Genomic_DNA"/>
</dbReference>
<name>A0ABQ4F465_9ACTN</name>
<evidence type="ECO:0000313" key="2">
    <source>
        <dbReference type="Proteomes" id="UP000621500"/>
    </source>
</evidence>
<reference evidence="1 2" key="1">
    <citation type="submission" date="2021-01" db="EMBL/GenBank/DDBJ databases">
        <title>Whole genome shotgun sequence of Plantactinospora mayteni NBRC 109088.</title>
        <authorList>
            <person name="Komaki H."/>
            <person name="Tamura T."/>
        </authorList>
    </citation>
    <scope>NUCLEOTIDE SEQUENCE [LARGE SCALE GENOMIC DNA]</scope>
    <source>
        <strain evidence="1 2">NBRC 109088</strain>
    </source>
</reference>
<comment type="caution">
    <text evidence="1">The sequence shown here is derived from an EMBL/GenBank/DDBJ whole genome shotgun (WGS) entry which is preliminary data.</text>
</comment>
<gene>
    <name evidence="1" type="ORF">Pma05_82580</name>
</gene>
<keyword evidence="2" id="KW-1185">Reference proteome</keyword>
<organism evidence="1 2">
    <name type="scientific">Plantactinospora mayteni</name>
    <dbReference type="NCBI Taxonomy" id="566021"/>
    <lineage>
        <taxon>Bacteria</taxon>
        <taxon>Bacillati</taxon>
        <taxon>Actinomycetota</taxon>
        <taxon>Actinomycetes</taxon>
        <taxon>Micromonosporales</taxon>
        <taxon>Micromonosporaceae</taxon>
        <taxon>Plantactinospora</taxon>
    </lineage>
</organism>
<sequence>MVTEAVDGDRLAWTVSTRCSGCDAATELCGWGEMPAIVRKALVARAGLVRLRVEPVAAGPLRVRLLSVFRKRGATIDEASSAITALITTGILGTQAEMRLLAEHLTAAGATVSREPHPSSR</sequence>
<accession>A0ABQ4F465</accession>
<evidence type="ECO:0000313" key="1">
    <source>
        <dbReference type="EMBL" id="GIH01686.1"/>
    </source>
</evidence>
<protein>
    <submittedName>
        <fullName evidence="1">Uncharacterized protein</fullName>
    </submittedName>
</protein>
<dbReference type="Proteomes" id="UP000621500">
    <property type="component" value="Unassembled WGS sequence"/>
</dbReference>
<proteinExistence type="predicted"/>